<dbReference type="STRING" id="268407.PWYN_27585"/>
<protein>
    <submittedName>
        <fullName evidence="3">Uncharacterized protein</fullName>
    </submittedName>
</protein>
<comment type="caution">
    <text evidence="3">The sequence shown here is derived from an EMBL/GenBank/DDBJ whole genome shotgun (WGS) entry which is preliminary data.</text>
</comment>
<reference evidence="3 4" key="1">
    <citation type="submission" date="2014-08" db="EMBL/GenBank/DDBJ databases">
        <authorList>
            <person name="den Bakker H.C."/>
        </authorList>
    </citation>
    <scope>NUCLEOTIDE SEQUENCE [LARGE SCALE GENOMIC DNA]</scope>
    <source>
        <strain evidence="3 4">DSM 18334</strain>
    </source>
</reference>
<feature type="region of interest" description="Disordered" evidence="1">
    <location>
        <begin position="189"/>
        <end position="208"/>
    </location>
</feature>
<dbReference type="AlphaFoldDB" id="A0A098M9R6"/>
<feature type="transmembrane region" description="Helical" evidence="2">
    <location>
        <begin position="31"/>
        <end position="54"/>
    </location>
</feature>
<dbReference type="RefSeq" id="WP_036658266.1">
    <property type="nucleotide sequence ID" value="NZ_JQCR01000003.1"/>
</dbReference>
<name>A0A098M9R6_9BACL</name>
<dbReference type="eggNOG" id="ENOG50332HY">
    <property type="taxonomic scope" value="Bacteria"/>
</dbReference>
<dbReference type="EMBL" id="JQCR01000003">
    <property type="protein sequence ID" value="KGE18282.1"/>
    <property type="molecule type" value="Genomic_DNA"/>
</dbReference>
<feature type="compositionally biased region" description="Low complexity" evidence="1">
    <location>
        <begin position="196"/>
        <end position="206"/>
    </location>
</feature>
<accession>A0A098M9R6</accession>
<feature type="transmembrane region" description="Helical" evidence="2">
    <location>
        <begin position="95"/>
        <end position="116"/>
    </location>
</feature>
<proteinExistence type="predicted"/>
<feature type="transmembrane region" description="Helical" evidence="2">
    <location>
        <begin position="66"/>
        <end position="89"/>
    </location>
</feature>
<dbReference type="OrthoDB" id="1651838at2"/>
<evidence type="ECO:0000256" key="2">
    <source>
        <dbReference type="SAM" id="Phobius"/>
    </source>
</evidence>
<dbReference type="Proteomes" id="UP000029734">
    <property type="component" value="Unassembled WGS sequence"/>
</dbReference>
<evidence type="ECO:0000313" key="3">
    <source>
        <dbReference type="EMBL" id="KGE18282.1"/>
    </source>
</evidence>
<keyword evidence="2" id="KW-0472">Membrane</keyword>
<gene>
    <name evidence="3" type="ORF">PWYN_27585</name>
</gene>
<reference evidence="3 4" key="2">
    <citation type="submission" date="2014-10" db="EMBL/GenBank/DDBJ databases">
        <title>Comparative genomics of the Paenibacillus odorifer group.</title>
        <authorList>
            <person name="Tsai Y.-C."/>
            <person name="Martin N."/>
            <person name="Korlach J."/>
            <person name="Wiedmann M."/>
        </authorList>
    </citation>
    <scope>NUCLEOTIDE SEQUENCE [LARGE SCALE GENOMIC DNA]</scope>
    <source>
        <strain evidence="3 4">DSM 18334</strain>
    </source>
</reference>
<evidence type="ECO:0000313" key="4">
    <source>
        <dbReference type="Proteomes" id="UP000029734"/>
    </source>
</evidence>
<sequence length="240" mass="26605">MNGMGFQGQLAEQGGQPGSVLPKFDRTVFDYIIIALGYLLMPIGLVLALLRLLSSHYKNYRKGSNFNLLFHVFVGGFVEIVVLFMAEWINGKNSIGTTIIIFVMFALMLLLPAFIFGNLAAKGRYRFIQLTTVYLDLIVSKGITYIGSLSEISDQSESDVRRDILYLKDRGILEPHIIFNEGRQMEPIRTSSGFGSTPSQPQTQSQLPKSIRCSGCGAQNTVNPSQSKSCDYCGTTIAYF</sequence>
<evidence type="ECO:0000256" key="1">
    <source>
        <dbReference type="SAM" id="MobiDB-lite"/>
    </source>
</evidence>
<keyword evidence="2" id="KW-0812">Transmembrane</keyword>
<organism evidence="3 4">
    <name type="scientific">Paenibacillus wynnii</name>
    <dbReference type="NCBI Taxonomy" id="268407"/>
    <lineage>
        <taxon>Bacteria</taxon>
        <taxon>Bacillati</taxon>
        <taxon>Bacillota</taxon>
        <taxon>Bacilli</taxon>
        <taxon>Bacillales</taxon>
        <taxon>Paenibacillaceae</taxon>
        <taxon>Paenibacillus</taxon>
    </lineage>
</organism>
<keyword evidence="2" id="KW-1133">Transmembrane helix</keyword>
<keyword evidence="4" id="KW-1185">Reference proteome</keyword>